<gene>
    <name evidence="1" type="ORF">SE17_38735</name>
</gene>
<proteinExistence type="predicted"/>
<evidence type="ECO:0000313" key="2">
    <source>
        <dbReference type="Proteomes" id="UP000050509"/>
    </source>
</evidence>
<comment type="caution">
    <text evidence="1">The sequence shown here is derived from an EMBL/GenBank/DDBJ whole genome shotgun (WGS) entry which is preliminary data.</text>
</comment>
<keyword evidence="2" id="KW-1185">Reference proteome</keyword>
<name>A0A0P9CQQ6_9CHLR</name>
<dbReference type="AlphaFoldDB" id="A0A0P9CQQ6"/>
<dbReference type="EMBL" id="LJCR01002753">
    <property type="protein sequence ID" value="KPV48312.1"/>
    <property type="molecule type" value="Genomic_DNA"/>
</dbReference>
<dbReference type="InterPro" id="IPR027417">
    <property type="entry name" value="P-loop_NTPase"/>
</dbReference>
<reference evidence="1 2" key="1">
    <citation type="submission" date="2015-09" db="EMBL/GenBank/DDBJ databases">
        <title>Draft genome sequence of Kouleothrix aurantiaca JCM 19913.</title>
        <authorList>
            <person name="Hemp J."/>
        </authorList>
    </citation>
    <scope>NUCLEOTIDE SEQUENCE [LARGE SCALE GENOMIC DNA]</scope>
    <source>
        <strain evidence="1 2">COM-B</strain>
    </source>
</reference>
<dbReference type="Proteomes" id="UP000050509">
    <property type="component" value="Unassembled WGS sequence"/>
</dbReference>
<accession>A0A0P9CQQ6</accession>
<feature type="non-terminal residue" evidence="1">
    <location>
        <position position="72"/>
    </location>
</feature>
<organism evidence="1 2">
    <name type="scientific">Kouleothrix aurantiaca</name>
    <dbReference type="NCBI Taxonomy" id="186479"/>
    <lineage>
        <taxon>Bacteria</taxon>
        <taxon>Bacillati</taxon>
        <taxon>Chloroflexota</taxon>
        <taxon>Chloroflexia</taxon>
        <taxon>Chloroflexales</taxon>
        <taxon>Roseiflexineae</taxon>
        <taxon>Roseiflexaceae</taxon>
        <taxon>Kouleothrix</taxon>
    </lineage>
</organism>
<dbReference type="SUPFAM" id="SSF52540">
    <property type="entry name" value="P-loop containing nucleoside triphosphate hydrolases"/>
    <property type="match status" value="1"/>
</dbReference>
<evidence type="ECO:0000313" key="1">
    <source>
        <dbReference type="EMBL" id="KPV48312.1"/>
    </source>
</evidence>
<sequence length="72" mass="7403">MPELLPFPALVGLEPAQQALRLLAVEPRLRGLVLAAPVGSGKSTLARGAQSLFGAGTPFVELPLGADDDVLL</sequence>
<dbReference type="Gene3D" id="3.40.50.300">
    <property type="entry name" value="P-loop containing nucleotide triphosphate hydrolases"/>
    <property type="match status" value="1"/>
</dbReference>
<protein>
    <submittedName>
        <fullName evidence="1">Uncharacterized protein</fullName>
    </submittedName>
</protein>